<feature type="transmembrane region" description="Helical" evidence="1">
    <location>
        <begin position="58"/>
        <end position="81"/>
    </location>
</feature>
<comment type="caution">
    <text evidence="2">The sequence shown here is derived from an EMBL/GenBank/DDBJ whole genome shotgun (WGS) entry which is preliminary data.</text>
</comment>
<keyword evidence="1" id="KW-0472">Membrane</keyword>
<dbReference type="Proteomes" id="UP000324632">
    <property type="component" value="Chromosome 24"/>
</dbReference>
<name>A0A5A9N1G0_9TELE</name>
<reference evidence="2 3" key="1">
    <citation type="journal article" date="2019" name="Mol. Ecol. Resour.">
        <title>Chromosome-level genome assembly of Triplophysa tibetana, a fish adapted to the harsh high-altitude environment of the Tibetan Plateau.</title>
        <authorList>
            <person name="Yang X."/>
            <person name="Liu H."/>
            <person name="Ma Z."/>
            <person name="Zou Y."/>
            <person name="Zou M."/>
            <person name="Mao Y."/>
            <person name="Li X."/>
            <person name="Wang H."/>
            <person name="Chen T."/>
            <person name="Wang W."/>
            <person name="Yang R."/>
        </authorList>
    </citation>
    <scope>NUCLEOTIDE SEQUENCE [LARGE SCALE GENOMIC DNA]</scope>
    <source>
        <strain evidence="2">TTIB1903HZAU</strain>
        <tissue evidence="2">Muscle</tissue>
    </source>
</reference>
<organism evidence="2 3">
    <name type="scientific">Triplophysa tibetana</name>
    <dbReference type="NCBI Taxonomy" id="1572043"/>
    <lineage>
        <taxon>Eukaryota</taxon>
        <taxon>Metazoa</taxon>
        <taxon>Chordata</taxon>
        <taxon>Craniata</taxon>
        <taxon>Vertebrata</taxon>
        <taxon>Euteleostomi</taxon>
        <taxon>Actinopterygii</taxon>
        <taxon>Neopterygii</taxon>
        <taxon>Teleostei</taxon>
        <taxon>Ostariophysi</taxon>
        <taxon>Cypriniformes</taxon>
        <taxon>Nemacheilidae</taxon>
        <taxon>Triplophysa</taxon>
    </lineage>
</organism>
<keyword evidence="1" id="KW-1133">Transmembrane helix</keyword>
<proteinExistence type="predicted"/>
<feature type="transmembrane region" description="Helical" evidence="1">
    <location>
        <begin position="93"/>
        <end position="116"/>
    </location>
</feature>
<keyword evidence="1" id="KW-0812">Transmembrane</keyword>
<dbReference type="EMBL" id="SOYY01000024">
    <property type="protein sequence ID" value="KAA0702786.1"/>
    <property type="molecule type" value="Genomic_DNA"/>
</dbReference>
<accession>A0A5A9N1G0</accession>
<evidence type="ECO:0000313" key="3">
    <source>
        <dbReference type="Proteomes" id="UP000324632"/>
    </source>
</evidence>
<dbReference type="AlphaFoldDB" id="A0A5A9N1G0"/>
<evidence type="ECO:0000256" key="1">
    <source>
        <dbReference type="SAM" id="Phobius"/>
    </source>
</evidence>
<sequence>MVSSMTTSANEVKVVTHIIPLDEKIESTDLKASMVEPETDKLPPITRMFLKGRPLTLGLMQVFIGAVMISLLAITMVINTLHADFVVTLGLPIKATLAMSIMCALLAAAGIGYFSWELSFRPGNDDCRNGGYYWGCSFMKRQYYGLLDGIRGLLLVLSCLEVCVCITLSVFSIRAIRQNEKDYDYTGSDCSLLKDGVDF</sequence>
<protein>
    <submittedName>
        <fullName evidence="2">Uncharacterized protein</fullName>
    </submittedName>
</protein>
<evidence type="ECO:0000313" key="2">
    <source>
        <dbReference type="EMBL" id="KAA0702786.1"/>
    </source>
</evidence>
<feature type="transmembrane region" description="Helical" evidence="1">
    <location>
        <begin position="149"/>
        <end position="171"/>
    </location>
</feature>
<gene>
    <name evidence="2" type="ORF">E1301_Tti016562</name>
</gene>
<keyword evidence="3" id="KW-1185">Reference proteome</keyword>